<evidence type="ECO:0000313" key="6">
    <source>
        <dbReference type="Proteomes" id="UP001500305"/>
    </source>
</evidence>
<dbReference type="Pfam" id="PF13450">
    <property type="entry name" value="NAD_binding_8"/>
    <property type="match status" value="1"/>
</dbReference>
<keyword evidence="1" id="KW-0285">Flavoprotein</keyword>
<gene>
    <name evidence="5" type="ORF">GCM10010430_70240</name>
</gene>
<dbReference type="Proteomes" id="UP001500305">
    <property type="component" value="Unassembled WGS sequence"/>
</dbReference>
<proteinExistence type="predicted"/>
<dbReference type="Gene3D" id="3.50.50.60">
    <property type="entry name" value="FAD/NAD(P)-binding domain"/>
    <property type="match status" value="1"/>
</dbReference>
<evidence type="ECO:0000313" key="5">
    <source>
        <dbReference type="EMBL" id="GAA2274206.1"/>
    </source>
</evidence>
<organism evidence="5 6">
    <name type="scientific">Kitasatospora cystarginea</name>
    <dbReference type="NCBI Taxonomy" id="58350"/>
    <lineage>
        <taxon>Bacteria</taxon>
        <taxon>Bacillati</taxon>
        <taxon>Actinomycetota</taxon>
        <taxon>Actinomycetes</taxon>
        <taxon>Kitasatosporales</taxon>
        <taxon>Streptomycetaceae</taxon>
        <taxon>Kitasatospora</taxon>
    </lineage>
</organism>
<keyword evidence="2" id="KW-0274">FAD</keyword>
<dbReference type="EMBL" id="BAAATR010000049">
    <property type="protein sequence ID" value="GAA2274206.1"/>
    <property type="molecule type" value="Genomic_DNA"/>
</dbReference>
<evidence type="ECO:0000256" key="1">
    <source>
        <dbReference type="ARBA" id="ARBA00022630"/>
    </source>
</evidence>
<evidence type="ECO:0000256" key="3">
    <source>
        <dbReference type="ARBA" id="ARBA00023002"/>
    </source>
</evidence>
<name>A0ABN3EWU8_9ACTN</name>
<dbReference type="PANTHER" id="PTHR46972">
    <property type="entry name" value="MONOOXYGENASE ASQM-RELATED"/>
    <property type="match status" value="1"/>
</dbReference>
<reference evidence="5 6" key="1">
    <citation type="journal article" date="2019" name="Int. J. Syst. Evol. Microbiol.">
        <title>The Global Catalogue of Microorganisms (GCM) 10K type strain sequencing project: providing services to taxonomists for standard genome sequencing and annotation.</title>
        <authorList>
            <consortium name="The Broad Institute Genomics Platform"/>
            <consortium name="The Broad Institute Genome Sequencing Center for Infectious Disease"/>
            <person name="Wu L."/>
            <person name="Ma J."/>
        </authorList>
    </citation>
    <scope>NUCLEOTIDE SEQUENCE [LARGE SCALE GENOMIC DNA]</scope>
    <source>
        <strain evidence="5 6">JCM 7356</strain>
    </source>
</reference>
<keyword evidence="3" id="KW-0560">Oxidoreductase</keyword>
<evidence type="ECO:0000256" key="4">
    <source>
        <dbReference type="ARBA" id="ARBA00023033"/>
    </source>
</evidence>
<sequence>MHTPATIIGAGLGGLTLARVLHVNGIAATVYEAESSPTERTQGGLLDIHDYNGQLLAGLVLVFA</sequence>
<keyword evidence="4" id="KW-0503">Monooxygenase</keyword>
<comment type="caution">
    <text evidence="5">The sequence shown here is derived from an EMBL/GenBank/DDBJ whole genome shotgun (WGS) entry which is preliminary data.</text>
</comment>
<dbReference type="PANTHER" id="PTHR46972:SF1">
    <property type="entry name" value="FAD DEPENDENT OXIDOREDUCTASE DOMAIN-CONTAINING PROTEIN"/>
    <property type="match status" value="1"/>
</dbReference>
<dbReference type="InterPro" id="IPR036188">
    <property type="entry name" value="FAD/NAD-bd_sf"/>
</dbReference>
<evidence type="ECO:0000256" key="2">
    <source>
        <dbReference type="ARBA" id="ARBA00022827"/>
    </source>
</evidence>
<protein>
    <submittedName>
        <fullName evidence="5">Uncharacterized protein</fullName>
    </submittedName>
</protein>
<keyword evidence="6" id="KW-1185">Reference proteome</keyword>
<accession>A0ABN3EWU8</accession>
<dbReference type="SUPFAM" id="SSF51905">
    <property type="entry name" value="FAD/NAD(P)-binding domain"/>
    <property type="match status" value="1"/>
</dbReference>